<feature type="transmembrane region" description="Helical" evidence="2">
    <location>
        <begin position="226"/>
        <end position="245"/>
    </location>
</feature>
<name>A2EYR5_TRIV3</name>
<dbReference type="VEuPathDB" id="TrichDB:TVAGG3_0866010"/>
<feature type="transmembrane region" description="Helical" evidence="2">
    <location>
        <begin position="76"/>
        <end position="97"/>
    </location>
</feature>
<dbReference type="SUPFAM" id="SSF53649">
    <property type="entry name" value="Alkaline phosphatase-like"/>
    <property type="match status" value="1"/>
</dbReference>
<dbReference type="Gene3D" id="3.40.720.10">
    <property type="entry name" value="Alkaline Phosphatase, subunit A"/>
    <property type="match status" value="1"/>
</dbReference>
<keyword evidence="2" id="KW-0472">Membrane</keyword>
<evidence type="ECO:0000256" key="1">
    <source>
        <dbReference type="ARBA" id="ARBA00008779"/>
    </source>
</evidence>
<feature type="domain" description="Sulfatase N-terminal" evidence="3">
    <location>
        <begin position="343"/>
        <end position="538"/>
    </location>
</feature>
<dbReference type="InterPro" id="IPR000917">
    <property type="entry name" value="Sulfatase_N"/>
</dbReference>
<dbReference type="OrthoDB" id="96314at2759"/>
<dbReference type="EMBL" id="DS113543">
    <property type="protein sequence ID" value="EAY02212.1"/>
    <property type="molecule type" value="Genomic_DNA"/>
</dbReference>
<proteinExistence type="inferred from homology"/>
<organism evidence="4 5">
    <name type="scientific">Trichomonas vaginalis (strain ATCC PRA-98 / G3)</name>
    <dbReference type="NCBI Taxonomy" id="412133"/>
    <lineage>
        <taxon>Eukaryota</taxon>
        <taxon>Metamonada</taxon>
        <taxon>Parabasalia</taxon>
        <taxon>Trichomonadida</taxon>
        <taxon>Trichomonadidae</taxon>
        <taxon>Trichomonas</taxon>
    </lineage>
</organism>
<gene>
    <name evidence="4" type="ORF">TVAG_451120</name>
</gene>
<dbReference type="PANTHER" id="PTHR42693:SF33">
    <property type="entry name" value="ARYLSULFATASE"/>
    <property type="match status" value="1"/>
</dbReference>
<dbReference type="Pfam" id="PF00884">
    <property type="entry name" value="Sulfatase"/>
    <property type="match status" value="1"/>
</dbReference>
<dbReference type="InParanoid" id="A2EYR5"/>
<sequence length="963" mass="112062">MKLPPTYLLVAIIAAIPNLWICIAKYAFEPASKIIFLDYFNLIILLFRQICEYAFIACIHYWIYRYMVNNKKLTKLLVFVNLLFYGVYFEIFGFALYDYEFSRNNFQIVLPSIYYTYLGRYGLEKSSKFVTPLYEIPNSEDTHATSNSIISDTIKDNPPFWITTLVLILIWFIYQAYFLIRYRWLTLNPSNYFIMDMFKSIDFMSDSDFEFRAGGTKIQQDLRMPYILHILAVLHIIFSIEYLLIPQDFKTQKYVYLPYLDTMILALTHFEKSLTKSTKKQFLNYTRSYLPPGRRWIDTRDDPVYPAVHGDMKAFCAYNKNHPDCQDLNSIKNTKQKIVEKLPNVVFLVYESMTPSYYMLNKDYITEHAHISKNDPKKVLTKTPYFTDGIAPNLNKFSKYAITFSGISSLGIPTSSGWHALLTGLYPSQSFTNIVEGGLLHSDDLPSMMRQYGYRSFYVGASLFSFDGSDIWIYRRPAEEEAKARLKCLDGFGDLYNETSMRQMIPESKYPKLRQCSEEEVNSLTKELKKKRLDFPKMFDYSFSYQPGSQNCEHLGIKPDEINKKIHWPGDRLTAAEVIYHWKQNKEYMRKNNIDKPIFAGHLSIEGHIPYKDWDLPQFYDSVDKYKSMFANYSSREQFRGLSYLKVTKIADKYQIGEILSWLKENDPNTIFVVTGDHGTRDIPIHDAGSPVYDDVVFKKDCVHRSSGTDSFFVTSGMIGYLGNDERIKKAMKLDKFAGQTLKIAADHNDLVYTLEELLNDLNGTDMQPTHRRSRNLIKMTDEINTILEEKKSAKPVYKMLDEQGWKSFSLVSYNGEYREGSTLLRTHPSQPDEAHIYHGASYPQCLRLKDEKDDLVGTKDALNMFQRMGKMVSIETYLNYHNRVYNFAFRDNQCIEKGDCKMPEPQPLKFINIFILALIIPPVLISLFGTLIGAILSIIYTLVELRRAKKMSDEAIILEEEV</sequence>
<evidence type="ECO:0000313" key="5">
    <source>
        <dbReference type="Proteomes" id="UP000001542"/>
    </source>
</evidence>
<dbReference type="Proteomes" id="UP000001542">
    <property type="component" value="Unassembled WGS sequence"/>
</dbReference>
<dbReference type="VEuPathDB" id="TrichDB:TVAG_451120"/>
<evidence type="ECO:0000259" key="3">
    <source>
        <dbReference type="Pfam" id="PF00884"/>
    </source>
</evidence>
<comment type="similarity">
    <text evidence="1">Belongs to the sulfatase family.</text>
</comment>
<dbReference type="AlphaFoldDB" id="A2EYR5"/>
<dbReference type="OMA" id="ICEYAFI"/>
<dbReference type="InterPro" id="IPR050738">
    <property type="entry name" value="Sulfatase"/>
</dbReference>
<reference evidence="4" key="1">
    <citation type="submission" date="2006-10" db="EMBL/GenBank/DDBJ databases">
        <authorList>
            <person name="Amadeo P."/>
            <person name="Zhao Q."/>
            <person name="Wortman J."/>
            <person name="Fraser-Liggett C."/>
            <person name="Carlton J."/>
        </authorList>
    </citation>
    <scope>NUCLEOTIDE SEQUENCE</scope>
    <source>
        <strain evidence="4">G3</strain>
    </source>
</reference>
<keyword evidence="2" id="KW-1133">Transmembrane helix</keyword>
<feature type="transmembrane region" description="Helical" evidence="2">
    <location>
        <begin position="911"/>
        <end position="944"/>
    </location>
</feature>
<dbReference type="RefSeq" id="XP_001314550.1">
    <property type="nucleotide sequence ID" value="XM_001314522.1"/>
</dbReference>
<dbReference type="PANTHER" id="PTHR42693">
    <property type="entry name" value="ARYLSULFATASE FAMILY MEMBER"/>
    <property type="match status" value="1"/>
</dbReference>
<dbReference type="GO" id="GO:0004065">
    <property type="term" value="F:arylsulfatase activity"/>
    <property type="evidence" value="ECO:0000318"/>
    <property type="project" value="GO_Central"/>
</dbReference>
<evidence type="ECO:0000313" key="4">
    <source>
        <dbReference type="EMBL" id="EAY02212.1"/>
    </source>
</evidence>
<feature type="transmembrane region" description="Helical" evidence="2">
    <location>
        <begin position="7"/>
        <end position="28"/>
    </location>
</feature>
<feature type="transmembrane region" description="Helical" evidence="2">
    <location>
        <begin position="40"/>
        <end position="64"/>
    </location>
</feature>
<accession>A2EYR5</accession>
<feature type="transmembrane region" description="Helical" evidence="2">
    <location>
        <begin position="160"/>
        <end position="180"/>
    </location>
</feature>
<dbReference type="InterPro" id="IPR017850">
    <property type="entry name" value="Alkaline_phosphatase_core_sf"/>
</dbReference>
<evidence type="ECO:0000256" key="2">
    <source>
        <dbReference type="SAM" id="Phobius"/>
    </source>
</evidence>
<dbReference type="KEGG" id="tva:4760046"/>
<dbReference type="eggNOG" id="ENOG502SQ6B">
    <property type="taxonomic scope" value="Eukaryota"/>
</dbReference>
<protein>
    <recommendedName>
        <fullName evidence="3">Sulfatase N-terminal domain-containing protein</fullName>
    </recommendedName>
</protein>
<keyword evidence="5" id="KW-1185">Reference proteome</keyword>
<reference evidence="4" key="2">
    <citation type="journal article" date="2007" name="Science">
        <title>Draft genome sequence of the sexually transmitted pathogen Trichomonas vaginalis.</title>
        <authorList>
            <person name="Carlton J.M."/>
            <person name="Hirt R.P."/>
            <person name="Silva J.C."/>
            <person name="Delcher A.L."/>
            <person name="Schatz M."/>
            <person name="Zhao Q."/>
            <person name="Wortman J.R."/>
            <person name="Bidwell S.L."/>
            <person name="Alsmark U.C.M."/>
            <person name="Besteiro S."/>
            <person name="Sicheritz-Ponten T."/>
            <person name="Noel C.J."/>
            <person name="Dacks J.B."/>
            <person name="Foster P.G."/>
            <person name="Simillion C."/>
            <person name="Van de Peer Y."/>
            <person name="Miranda-Saavedra D."/>
            <person name="Barton G.J."/>
            <person name="Westrop G.D."/>
            <person name="Mueller S."/>
            <person name="Dessi D."/>
            <person name="Fiori P.L."/>
            <person name="Ren Q."/>
            <person name="Paulsen I."/>
            <person name="Zhang H."/>
            <person name="Bastida-Corcuera F.D."/>
            <person name="Simoes-Barbosa A."/>
            <person name="Brown M.T."/>
            <person name="Hayes R.D."/>
            <person name="Mukherjee M."/>
            <person name="Okumura C.Y."/>
            <person name="Schneider R."/>
            <person name="Smith A.J."/>
            <person name="Vanacova S."/>
            <person name="Villalvazo M."/>
            <person name="Haas B.J."/>
            <person name="Pertea M."/>
            <person name="Feldblyum T.V."/>
            <person name="Utterback T.R."/>
            <person name="Shu C.L."/>
            <person name="Osoegawa K."/>
            <person name="de Jong P.J."/>
            <person name="Hrdy I."/>
            <person name="Horvathova L."/>
            <person name="Zubacova Z."/>
            <person name="Dolezal P."/>
            <person name="Malik S.B."/>
            <person name="Logsdon J.M. Jr."/>
            <person name="Henze K."/>
            <person name="Gupta A."/>
            <person name="Wang C.C."/>
            <person name="Dunne R.L."/>
            <person name="Upcroft J.A."/>
            <person name="Upcroft P."/>
            <person name="White O."/>
            <person name="Salzberg S.L."/>
            <person name="Tang P."/>
            <person name="Chiu C.-H."/>
            <person name="Lee Y.-S."/>
            <person name="Embley T.M."/>
            <person name="Coombs G.H."/>
            <person name="Mottram J.C."/>
            <person name="Tachezy J."/>
            <person name="Fraser-Liggett C.M."/>
            <person name="Johnson P.J."/>
        </authorList>
    </citation>
    <scope>NUCLEOTIDE SEQUENCE [LARGE SCALE GENOMIC DNA]</scope>
    <source>
        <strain evidence="4">G3</strain>
    </source>
</reference>
<keyword evidence="2" id="KW-0812">Transmembrane</keyword>